<accession>A0A2P2QHC5</accession>
<proteinExistence type="predicted"/>
<sequence>MKRFVYAVRDQEPQSVIYILSTQNLSEQSAVDAKYLIGEICPDSVVTVVGRSARVQFNQKRRNWMIMVMPRYPLSHSKCLEDALLRTSQGKSRKVWLET</sequence>
<dbReference type="PANTHER" id="PTHR36020:SF1">
    <property type="entry name" value="TRANSMEMBRANE PROTEIN"/>
    <property type="match status" value="1"/>
</dbReference>
<reference evidence="1" key="1">
    <citation type="submission" date="2018-02" db="EMBL/GenBank/DDBJ databases">
        <title>Rhizophora mucronata_Transcriptome.</title>
        <authorList>
            <person name="Meera S.P."/>
            <person name="Sreeshan A."/>
            <person name="Augustine A."/>
        </authorList>
    </citation>
    <scope>NUCLEOTIDE SEQUENCE</scope>
    <source>
        <tissue evidence="1">Leaf</tissue>
    </source>
</reference>
<dbReference type="EMBL" id="GGEC01085820">
    <property type="protein sequence ID" value="MBX66304.1"/>
    <property type="molecule type" value="Transcribed_RNA"/>
</dbReference>
<dbReference type="PANTHER" id="PTHR36020">
    <property type="entry name" value="TRANSMEMBRANE PROTEIN"/>
    <property type="match status" value="1"/>
</dbReference>
<name>A0A2P2QHC5_RHIMU</name>
<evidence type="ECO:0000313" key="1">
    <source>
        <dbReference type="EMBL" id="MBX66304.1"/>
    </source>
</evidence>
<dbReference type="AlphaFoldDB" id="A0A2P2QHC5"/>
<protein>
    <submittedName>
        <fullName evidence="1">Uncharacterized protein</fullName>
    </submittedName>
</protein>
<organism evidence="1">
    <name type="scientific">Rhizophora mucronata</name>
    <name type="common">Asiatic mangrove</name>
    <dbReference type="NCBI Taxonomy" id="61149"/>
    <lineage>
        <taxon>Eukaryota</taxon>
        <taxon>Viridiplantae</taxon>
        <taxon>Streptophyta</taxon>
        <taxon>Embryophyta</taxon>
        <taxon>Tracheophyta</taxon>
        <taxon>Spermatophyta</taxon>
        <taxon>Magnoliopsida</taxon>
        <taxon>eudicotyledons</taxon>
        <taxon>Gunneridae</taxon>
        <taxon>Pentapetalae</taxon>
        <taxon>rosids</taxon>
        <taxon>fabids</taxon>
        <taxon>Malpighiales</taxon>
        <taxon>Rhizophoraceae</taxon>
        <taxon>Rhizophora</taxon>
    </lineage>
</organism>